<dbReference type="Proteomes" id="UP000053259">
    <property type="component" value="Unassembled WGS sequence"/>
</dbReference>
<organism evidence="2 3">
    <name type="scientific">Verruconis gallopava</name>
    <dbReference type="NCBI Taxonomy" id="253628"/>
    <lineage>
        <taxon>Eukaryota</taxon>
        <taxon>Fungi</taxon>
        <taxon>Dikarya</taxon>
        <taxon>Ascomycota</taxon>
        <taxon>Pezizomycotina</taxon>
        <taxon>Dothideomycetes</taxon>
        <taxon>Pleosporomycetidae</taxon>
        <taxon>Venturiales</taxon>
        <taxon>Sympoventuriaceae</taxon>
        <taxon>Verruconis</taxon>
    </lineage>
</organism>
<dbReference type="InterPro" id="IPR021851">
    <property type="entry name" value="DUF3455"/>
</dbReference>
<dbReference type="VEuPathDB" id="FungiDB:PV09_00626"/>
<sequence length="229" mass="23484">MISSHLFAVVACLSTFASALAIPGLSAGSSKRAFTVSLPPSGLPDPSSISPAVTLKYIALGVGTQNYTCASSPNSASAPIQVGAKATLFDAGQFFNTFPGMVQTLPGLALGLYTMTGQPDMTRILGGSVLGHHFFNSLGQPTFDLSKINARLTAKKLSGVAAPADSCPGPNNAGAVDWLELTDIGGGASYGGITYVYRVETAGGKPPAKCTDQSGAFTVPYAAEYWFYG</sequence>
<feature type="signal peptide" evidence="1">
    <location>
        <begin position="1"/>
        <end position="21"/>
    </location>
</feature>
<accession>A0A0D2AQ91</accession>
<name>A0A0D2AQ91_9PEZI</name>
<dbReference type="RefSeq" id="XP_016218544.1">
    <property type="nucleotide sequence ID" value="XM_016353391.1"/>
</dbReference>
<evidence type="ECO:0000256" key="1">
    <source>
        <dbReference type="SAM" id="SignalP"/>
    </source>
</evidence>
<dbReference type="PANTHER" id="PTHR35567">
    <property type="entry name" value="MALATE DEHYDROGENASE (AFU_ORTHOLOGUE AFUA_2G13800)"/>
    <property type="match status" value="1"/>
</dbReference>
<proteinExistence type="predicted"/>
<keyword evidence="1" id="KW-0732">Signal</keyword>
<dbReference type="AlphaFoldDB" id="A0A0D2AQ91"/>
<evidence type="ECO:0000313" key="3">
    <source>
        <dbReference type="Proteomes" id="UP000053259"/>
    </source>
</evidence>
<dbReference type="GeneID" id="27308599"/>
<evidence type="ECO:0000313" key="2">
    <source>
        <dbReference type="EMBL" id="KIW08675.1"/>
    </source>
</evidence>
<dbReference type="EMBL" id="KN847530">
    <property type="protein sequence ID" value="KIW08675.1"/>
    <property type="molecule type" value="Genomic_DNA"/>
</dbReference>
<gene>
    <name evidence="2" type="ORF">PV09_00626</name>
</gene>
<dbReference type="OrthoDB" id="1859733at2759"/>
<reference evidence="2 3" key="1">
    <citation type="submission" date="2015-01" db="EMBL/GenBank/DDBJ databases">
        <title>The Genome Sequence of Ochroconis gallopava CBS43764.</title>
        <authorList>
            <consortium name="The Broad Institute Genomics Platform"/>
            <person name="Cuomo C."/>
            <person name="de Hoog S."/>
            <person name="Gorbushina A."/>
            <person name="Stielow B."/>
            <person name="Teixiera M."/>
            <person name="Abouelleil A."/>
            <person name="Chapman S.B."/>
            <person name="Priest M."/>
            <person name="Young S.K."/>
            <person name="Wortman J."/>
            <person name="Nusbaum C."/>
            <person name="Birren B."/>
        </authorList>
    </citation>
    <scope>NUCLEOTIDE SEQUENCE [LARGE SCALE GENOMIC DNA]</scope>
    <source>
        <strain evidence="2 3">CBS 43764</strain>
    </source>
</reference>
<dbReference type="HOGENOM" id="CLU_067863_3_1_1"/>
<evidence type="ECO:0008006" key="4">
    <source>
        <dbReference type="Google" id="ProtNLM"/>
    </source>
</evidence>
<dbReference type="InParanoid" id="A0A0D2AQ91"/>
<protein>
    <recommendedName>
        <fullName evidence="4">Malate dehydrogenase</fullName>
    </recommendedName>
</protein>
<dbReference type="Pfam" id="PF11937">
    <property type="entry name" value="DUF3455"/>
    <property type="match status" value="1"/>
</dbReference>
<dbReference type="PANTHER" id="PTHR35567:SF1">
    <property type="entry name" value="CONSERVED FUNGAL PROTEIN (AFU_ORTHOLOGUE AFUA_1G14230)"/>
    <property type="match status" value="1"/>
</dbReference>
<feature type="chain" id="PRO_5002249021" description="Malate dehydrogenase" evidence="1">
    <location>
        <begin position="22"/>
        <end position="229"/>
    </location>
</feature>
<keyword evidence="3" id="KW-1185">Reference proteome</keyword>